<evidence type="ECO:0000256" key="1">
    <source>
        <dbReference type="ARBA" id="ARBA00000900"/>
    </source>
</evidence>
<sequence length="346" mass="38640">MTFTTQRSSFQLADNVGNLLGPLNFSVPRLSKLLGLRLRERRQRQPLTVNMAAAADAPQHRFYCHCCKKGTEPKFPDLVCPTCESDFIEEVSEDSSFLQDSTASVTNEESNLLFPDIWQLLFMERSALLSNPPSFESRLGDNQQVSADQSPPSPVSPVVTELQEQETPLNPERDESSRPEQLPAVYGIMHQVLADLFTSNENSSSTPTSLSSMLQLYSNPGDYAWGHGGLDAVVTELLERLENTGPPPAKNEMVSSLPRVCISQEQIDCRLECPVCREEYSLGESVRKLPCLHCFHSDCIVPWLELHDTCPVCRKSLDGIDNSLLPTSQPLNESSDRQEQQEREAI</sequence>
<dbReference type="EMBL" id="JAHHUM010002889">
    <property type="protein sequence ID" value="KAK5600354.1"/>
    <property type="molecule type" value="Genomic_DNA"/>
</dbReference>
<evidence type="ECO:0000256" key="10">
    <source>
        <dbReference type="SAM" id="MobiDB-lite"/>
    </source>
</evidence>
<feature type="compositionally biased region" description="Polar residues" evidence="10">
    <location>
        <begin position="324"/>
        <end position="333"/>
    </location>
</feature>
<dbReference type="EC" id="2.3.2.27" evidence="3"/>
<evidence type="ECO:0000256" key="4">
    <source>
        <dbReference type="ARBA" id="ARBA00022679"/>
    </source>
</evidence>
<reference evidence="12 13" key="1">
    <citation type="submission" date="2021-06" db="EMBL/GenBank/DDBJ databases">
        <authorList>
            <person name="Palmer J.M."/>
        </authorList>
    </citation>
    <scope>NUCLEOTIDE SEQUENCE [LARGE SCALE GENOMIC DNA]</scope>
    <source>
        <strain evidence="12 13">MEX-2019</strain>
        <tissue evidence="12">Muscle</tissue>
    </source>
</reference>
<proteinExistence type="predicted"/>
<evidence type="ECO:0000256" key="6">
    <source>
        <dbReference type="ARBA" id="ARBA00022771"/>
    </source>
</evidence>
<keyword evidence="7" id="KW-0833">Ubl conjugation pathway</keyword>
<dbReference type="PANTHER" id="PTHR15710">
    <property type="entry name" value="E3 UBIQUITIN-PROTEIN LIGASE PRAJA"/>
    <property type="match status" value="1"/>
</dbReference>
<feature type="compositionally biased region" description="Basic and acidic residues" evidence="10">
    <location>
        <begin position="334"/>
        <end position="346"/>
    </location>
</feature>
<dbReference type="GO" id="GO:0008270">
    <property type="term" value="F:zinc ion binding"/>
    <property type="evidence" value="ECO:0007669"/>
    <property type="project" value="UniProtKB-KW"/>
</dbReference>
<evidence type="ECO:0000313" key="12">
    <source>
        <dbReference type="EMBL" id="KAK5600354.1"/>
    </source>
</evidence>
<dbReference type="SUPFAM" id="SSF57850">
    <property type="entry name" value="RING/U-box"/>
    <property type="match status" value="1"/>
</dbReference>
<evidence type="ECO:0000256" key="5">
    <source>
        <dbReference type="ARBA" id="ARBA00022723"/>
    </source>
</evidence>
<protein>
    <recommendedName>
        <fullName evidence="3">RING-type E3 ubiquitin transferase</fullName>
        <ecNumber evidence="3">2.3.2.27</ecNumber>
    </recommendedName>
</protein>
<feature type="region of interest" description="Disordered" evidence="10">
    <location>
        <begin position="324"/>
        <end position="346"/>
    </location>
</feature>
<keyword evidence="6 9" id="KW-0863">Zinc-finger</keyword>
<keyword evidence="5" id="KW-0479">Metal-binding</keyword>
<comment type="catalytic activity">
    <reaction evidence="1">
        <text>S-ubiquitinyl-[E2 ubiquitin-conjugating enzyme]-L-cysteine + [acceptor protein]-L-lysine = [E2 ubiquitin-conjugating enzyme]-L-cysteine + N(6)-ubiquitinyl-[acceptor protein]-L-lysine.</text>
        <dbReference type="EC" id="2.3.2.27"/>
    </reaction>
</comment>
<accession>A0AAV9QVP1</accession>
<comment type="pathway">
    <text evidence="2">Protein modification; protein ubiquitination.</text>
</comment>
<dbReference type="PROSITE" id="PS50089">
    <property type="entry name" value="ZF_RING_2"/>
    <property type="match status" value="1"/>
</dbReference>
<dbReference type="Pfam" id="PF13639">
    <property type="entry name" value="zf-RING_2"/>
    <property type="match status" value="1"/>
</dbReference>
<gene>
    <name evidence="12" type="ORF">CRENBAI_025236</name>
</gene>
<dbReference type="AlphaFoldDB" id="A0AAV9QVP1"/>
<dbReference type="Gene3D" id="3.30.40.10">
    <property type="entry name" value="Zinc/RING finger domain, C3HC4 (zinc finger)"/>
    <property type="match status" value="1"/>
</dbReference>
<evidence type="ECO:0000256" key="2">
    <source>
        <dbReference type="ARBA" id="ARBA00004906"/>
    </source>
</evidence>
<keyword evidence="13" id="KW-1185">Reference proteome</keyword>
<organism evidence="12 13">
    <name type="scientific">Crenichthys baileyi</name>
    <name type="common">White River springfish</name>
    <dbReference type="NCBI Taxonomy" id="28760"/>
    <lineage>
        <taxon>Eukaryota</taxon>
        <taxon>Metazoa</taxon>
        <taxon>Chordata</taxon>
        <taxon>Craniata</taxon>
        <taxon>Vertebrata</taxon>
        <taxon>Euteleostomi</taxon>
        <taxon>Actinopterygii</taxon>
        <taxon>Neopterygii</taxon>
        <taxon>Teleostei</taxon>
        <taxon>Neoteleostei</taxon>
        <taxon>Acanthomorphata</taxon>
        <taxon>Ovalentaria</taxon>
        <taxon>Atherinomorphae</taxon>
        <taxon>Cyprinodontiformes</taxon>
        <taxon>Goodeidae</taxon>
        <taxon>Crenichthys</taxon>
    </lineage>
</organism>
<evidence type="ECO:0000256" key="3">
    <source>
        <dbReference type="ARBA" id="ARBA00012483"/>
    </source>
</evidence>
<dbReference type="SMART" id="SM00184">
    <property type="entry name" value="RING"/>
    <property type="match status" value="1"/>
</dbReference>
<feature type="region of interest" description="Disordered" evidence="10">
    <location>
        <begin position="133"/>
        <end position="179"/>
    </location>
</feature>
<dbReference type="PANTHER" id="PTHR15710:SF16">
    <property type="entry name" value="E3 UBIQUITIN-PROTEIN LIGASE RNF115"/>
    <property type="match status" value="1"/>
</dbReference>
<evidence type="ECO:0000313" key="13">
    <source>
        <dbReference type="Proteomes" id="UP001311232"/>
    </source>
</evidence>
<feature type="domain" description="RING-type" evidence="11">
    <location>
        <begin position="273"/>
        <end position="314"/>
    </location>
</feature>
<comment type="caution">
    <text evidence="12">The sequence shown here is derived from an EMBL/GenBank/DDBJ whole genome shotgun (WGS) entry which is preliminary data.</text>
</comment>
<dbReference type="GO" id="GO:0005737">
    <property type="term" value="C:cytoplasm"/>
    <property type="evidence" value="ECO:0007669"/>
    <property type="project" value="TreeGrafter"/>
</dbReference>
<evidence type="ECO:0000259" key="11">
    <source>
        <dbReference type="PROSITE" id="PS50089"/>
    </source>
</evidence>
<dbReference type="FunFam" id="3.30.40.10:FF:000069">
    <property type="entry name" value="E3 ubiquitin-protein ligase RNF115"/>
    <property type="match status" value="1"/>
</dbReference>
<evidence type="ECO:0000256" key="7">
    <source>
        <dbReference type="ARBA" id="ARBA00022786"/>
    </source>
</evidence>
<evidence type="ECO:0000256" key="9">
    <source>
        <dbReference type="PROSITE-ProRule" id="PRU00175"/>
    </source>
</evidence>
<evidence type="ECO:0000256" key="8">
    <source>
        <dbReference type="ARBA" id="ARBA00022833"/>
    </source>
</evidence>
<dbReference type="GO" id="GO:0061630">
    <property type="term" value="F:ubiquitin protein ligase activity"/>
    <property type="evidence" value="ECO:0007669"/>
    <property type="project" value="UniProtKB-EC"/>
</dbReference>
<name>A0AAV9QVP1_9TELE</name>
<dbReference type="Proteomes" id="UP001311232">
    <property type="component" value="Unassembled WGS sequence"/>
</dbReference>
<dbReference type="GO" id="GO:0000209">
    <property type="term" value="P:protein polyubiquitination"/>
    <property type="evidence" value="ECO:0007669"/>
    <property type="project" value="UniProtKB-ARBA"/>
</dbReference>
<dbReference type="InterPro" id="IPR001841">
    <property type="entry name" value="Znf_RING"/>
</dbReference>
<keyword evidence="4" id="KW-0808">Transferase</keyword>
<keyword evidence="8" id="KW-0862">Zinc</keyword>
<dbReference type="InterPro" id="IPR013083">
    <property type="entry name" value="Znf_RING/FYVE/PHD"/>
</dbReference>